<evidence type="ECO:0000256" key="1">
    <source>
        <dbReference type="SAM" id="SignalP"/>
    </source>
</evidence>
<feature type="signal peptide" evidence="1">
    <location>
        <begin position="1"/>
        <end position="39"/>
    </location>
</feature>
<comment type="caution">
    <text evidence="2">The sequence shown here is derived from an EMBL/GenBank/DDBJ whole genome shotgun (WGS) entry which is preliminary data.</text>
</comment>
<protein>
    <submittedName>
        <fullName evidence="2">Uncharacterized protein</fullName>
    </submittedName>
</protein>
<evidence type="ECO:0000313" key="2">
    <source>
        <dbReference type="EMBL" id="KAG2118650.1"/>
    </source>
</evidence>
<feature type="chain" id="PRO_5040424775" evidence="1">
    <location>
        <begin position="40"/>
        <end position="80"/>
    </location>
</feature>
<dbReference type="GeneID" id="64697412"/>
<dbReference type="EMBL" id="JABBWM010000003">
    <property type="protein sequence ID" value="KAG2118650.1"/>
    <property type="molecule type" value="Genomic_DNA"/>
</dbReference>
<name>A0A9P7FJS2_9AGAM</name>
<dbReference type="OrthoDB" id="2692221at2759"/>
<organism evidence="2 3">
    <name type="scientific">Suillus discolor</name>
    <dbReference type="NCBI Taxonomy" id="1912936"/>
    <lineage>
        <taxon>Eukaryota</taxon>
        <taxon>Fungi</taxon>
        <taxon>Dikarya</taxon>
        <taxon>Basidiomycota</taxon>
        <taxon>Agaricomycotina</taxon>
        <taxon>Agaricomycetes</taxon>
        <taxon>Agaricomycetidae</taxon>
        <taxon>Boletales</taxon>
        <taxon>Suillineae</taxon>
        <taxon>Suillaceae</taxon>
        <taxon>Suillus</taxon>
    </lineage>
</organism>
<keyword evidence="1" id="KW-0732">Signal</keyword>
<sequence length="80" mass="8280">MHNHVNDHRGPVSHQSQTMRSSSAIVLAVITALTSSISAVPAQNPAGAAYCGVPCSVNSDCTTACPGYKLCLNENCVQGH</sequence>
<gene>
    <name evidence="2" type="ORF">F5147DRAFT_666121</name>
</gene>
<dbReference type="Proteomes" id="UP000823399">
    <property type="component" value="Unassembled WGS sequence"/>
</dbReference>
<dbReference type="AlphaFoldDB" id="A0A9P7FJS2"/>
<reference evidence="2" key="1">
    <citation type="journal article" date="2020" name="New Phytol.">
        <title>Comparative genomics reveals dynamic genome evolution in host specialist ectomycorrhizal fungi.</title>
        <authorList>
            <person name="Lofgren L.A."/>
            <person name="Nguyen N.H."/>
            <person name="Vilgalys R."/>
            <person name="Ruytinx J."/>
            <person name="Liao H.L."/>
            <person name="Branco S."/>
            <person name="Kuo A."/>
            <person name="LaButti K."/>
            <person name="Lipzen A."/>
            <person name="Andreopoulos W."/>
            <person name="Pangilinan J."/>
            <person name="Riley R."/>
            <person name="Hundley H."/>
            <person name="Na H."/>
            <person name="Barry K."/>
            <person name="Grigoriev I.V."/>
            <person name="Stajich J.E."/>
            <person name="Kennedy P.G."/>
        </authorList>
    </citation>
    <scope>NUCLEOTIDE SEQUENCE</scope>
    <source>
        <strain evidence="2">FC423</strain>
    </source>
</reference>
<proteinExistence type="predicted"/>
<keyword evidence="3" id="KW-1185">Reference proteome</keyword>
<evidence type="ECO:0000313" key="3">
    <source>
        <dbReference type="Proteomes" id="UP000823399"/>
    </source>
</evidence>
<dbReference type="RefSeq" id="XP_041298759.1">
    <property type="nucleotide sequence ID" value="XM_041435153.1"/>
</dbReference>
<accession>A0A9P7FJS2</accession>